<feature type="domain" description="GPI inositol-deacylase PGAP1-like alpha/beta" evidence="2">
    <location>
        <begin position="179"/>
        <end position="234"/>
    </location>
</feature>
<dbReference type="EMBL" id="QZKU01000040">
    <property type="protein sequence ID" value="RJP24124.1"/>
    <property type="molecule type" value="Genomic_DNA"/>
</dbReference>
<dbReference type="GO" id="GO:0016788">
    <property type="term" value="F:hydrolase activity, acting on ester bonds"/>
    <property type="evidence" value="ECO:0007669"/>
    <property type="project" value="InterPro"/>
</dbReference>
<keyword evidence="1" id="KW-0732">Signal</keyword>
<dbReference type="Gene3D" id="3.40.50.1820">
    <property type="entry name" value="alpha/beta hydrolase"/>
    <property type="match status" value="1"/>
</dbReference>
<proteinExistence type="predicted"/>
<dbReference type="SUPFAM" id="SSF53474">
    <property type="entry name" value="alpha/beta-Hydrolases"/>
    <property type="match status" value="1"/>
</dbReference>
<dbReference type="InterPro" id="IPR012908">
    <property type="entry name" value="PGAP1-ab_dom-like"/>
</dbReference>
<name>A0A3A4P805_ABYX5</name>
<protein>
    <recommendedName>
        <fullName evidence="2">GPI inositol-deacylase PGAP1-like alpha/beta domain-containing protein</fullName>
    </recommendedName>
</protein>
<dbReference type="InterPro" id="IPR029058">
    <property type="entry name" value="AB_hydrolase_fold"/>
</dbReference>
<feature type="chain" id="PRO_5017340505" description="GPI inositol-deacylase PGAP1-like alpha/beta domain-containing protein" evidence="1">
    <location>
        <begin position="24"/>
        <end position="440"/>
    </location>
</feature>
<dbReference type="AlphaFoldDB" id="A0A3A4P805"/>
<evidence type="ECO:0000259" key="2">
    <source>
        <dbReference type="Pfam" id="PF07819"/>
    </source>
</evidence>
<dbReference type="Pfam" id="PF07819">
    <property type="entry name" value="PGAP1"/>
    <property type="match status" value="1"/>
</dbReference>
<dbReference type="Proteomes" id="UP000265882">
    <property type="component" value="Unassembled WGS sequence"/>
</dbReference>
<organism evidence="3 4">
    <name type="scientific">Abyssobacteria bacterium (strain SURF_5)</name>
    <dbReference type="NCBI Taxonomy" id="2093360"/>
    <lineage>
        <taxon>Bacteria</taxon>
        <taxon>Pseudomonadati</taxon>
        <taxon>Candidatus Hydrogenedentota</taxon>
        <taxon>Candidatus Abyssobacteria</taxon>
    </lineage>
</organism>
<sequence>MKKISFLFVAVLCVALFSGWASADARSELALDLKQELLMQNKQAGNPLTAQEVEEFASFLTEPRAETRQTPSIEVGLYDSPGPATDRSIPLGDRIPLILVHGSSSDIISDGEYGRELNDLERWIDYIRAFNADAEFYSRYKVYRFVYNSELGIEQNGANLVTVLDTLPSYPGWETENLDGENFVILAHSMGGLVTRAAMNITFTAGIDAGQYLGDHVLNLLTLGTPHRGSPLAIPAWAYDSVKRGAMMSETEFNFAYVQHYGFVPTDGEFDLAWDNYDDAVPQTDIITYQSLLIPVLREVGGTRAQHEESVFSPYAGALNADDLYTAKLILYKAQNPPAGHVDSLLDLSFYYFLGTLNEHHLLGFTSNKLADMIAGDIGEGGLKPYGDNDGLVPAASAVFDGELVSSVDVFDNCDHLSLVDNSAVVTDVKNMLISIGMPE</sequence>
<gene>
    <name evidence="3" type="ORF">C4520_04785</name>
</gene>
<accession>A0A3A4P805</accession>
<comment type="caution">
    <text evidence="3">The sequence shown here is derived from an EMBL/GenBank/DDBJ whole genome shotgun (WGS) entry which is preliminary data.</text>
</comment>
<evidence type="ECO:0000256" key="1">
    <source>
        <dbReference type="SAM" id="SignalP"/>
    </source>
</evidence>
<evidence type="ECO:0000313" key="3">
    <source>
        <dbReference type="EMBL" id="RJP24124.1"/>
    </source>
</evidence>
<evidence type="ECO:0000313" key="4">
    <source>
        <dbReference type="Proteomes" id="UP000265882"/>
    </source>
</evidence>
<reference evidence="3 4" key="1">
    <citation type="journal article" date="2017" name="ISME J.">
        <title>Energy and carbon metabolisms in a deep terrestrial subsurface fluid microbial community.</title>
        <authorList>
            <person name="Momper L."/>
            <person name="Jungbluth S.P."/>
            <person name="Lee M.D."/>
            <person name="Amend J.P."/>
        </authorList>
    </citation>
    <scope>NUCLEOTIDE SEQUENCE [LARGE SCALE GENOMIC DNA]</scope>
    <source>
        <strain evidence="3">SURF_5</strain>
    </source>
</reference>
<feature type="signal peptide" evidence="1">
    <location>
        <begin position="1"/>
        <end position="23"/>
    </location>
</feature>